<protein>
    <submittedName>
        <fullName evidence="2">Uncharacterized protein</fullName>
    </submittedName>
</protein>
<dbReference type="AlphaFoldDB" id="A0A9P5P5M9"/>
<proteinExistence type="predicted"/>
<dbReference type="Proteomes" id="UP000772434">
    <property type="component" value="Unassembled WGS sequence"/>
</dbReference>
<reference evidence="2" key="1">
    <citation type="submission" date="2020-11" db="EMBL/GenBank/DDBJ databases">
        <authorList>
            <consortium name="DOE Joint Genome Institute"/>
            <person name="Ahrendt S."/>
            <person name="Riley R."/>
            <person name="Andreopoulos W."/>
            <person name="Labutti K."/>
            <person name="Pangilinan J."/>
            <person name="Ruiz-Duenas F.J."/>
            <person name="Barrasa J.M."/>
            <person name="Sanchez-Garcia M."/>
            <person name="Camarero S."/>
            <person name="Miyauchi S."/>
            <person name="Serrano A."/>
            <person name="Linde D."/>
            <person name="Babiker R."/>
            <person name="Drula E."/>
            <person name="Ayuso-Fernandez I."/>
            <person name="Pacheco R."/>
            <person name="Padilla G."/>
            <person name="Ferreira P."/>
            <person name="Barriuso J."/>
            <person name="Kellner H."/>
            <person name="Castanera R."/>
            <person name="Alfaro M."/>
            <person name="Ramirez L."/>
            <person name="Pisabarro A.G."/>
            <person name="Kuo A."/>
            <person name="Tritt A."/>
            <person name="Lipzen A."/>
            <person name="He G."/>
            <person name="Yan M."/>
            <person name="Ng V."/>
            <person name="Cullen D."/>
            <person name="Martin F."/>
            <person name="Rosso M.-N."/>
            <person name="Henrissat B."/>
            <person name="Hibbett D."/>
            <person name="Martinez A.T."/>
            <person name="Grigoriev I.V."/>
        </authorList>
    </citation>
    <scope>NUCLEOTIDE SEQUENCE</scope>
    <source>
        <strain evidence="2">AH 40177</strain>
    </source>
</reference>
<evidence type="ECO:0000256" key="1">
    <source>
        <dbReference type="SAM" id="MobiDB-lite"/>
    </source>
</evidence>
<feature type="region of interest" description="Disordered" evidence="1">
    <location>
        <begin position="23"/>
        <end position="42"/>
    </location>
</feature>
<organism evidence="2 3">
    <name type="scientific">Rhodocollybia butyracea</name>
    <dbReference type="NCBI Taxonomy" id="206335"/>
    <lineage>
        <taxon>Eukaryota</taxon>
        <taxon>Fungi</taxon>
        <taxon>Dikarya</taxon>
        <taxon>Basidiomycota</taxon>
        <taxon>Agaricomycotina</taxon>
        <taxon>Agaricomycetes</taxon>
        <taxon>Agaricomycetidae</taxon>
        <taxon>Agaricales</taxon>
        <taxon>Marasmiineae</taxon>
        <taxon>Omphalotaceae</taxon>
        <taxon>Rhodocollybia</taxon>
    </lineage>
</organism>
<name>A0A9P5P5M9_9AGAR</name>
<evidence type="ECO:0000313" key="2">
    <source>
        <dbReference type="EMBL" id="KAF9022254.1"/>
    </source>
</evidence>
<sequence>MRVYNVTMFLARAATFGGDRFMPRNPPRHCFHQTGPNPKPDLSHQARIVRAAKGVPLQST</sequence>
<dbReference type="EMBL" id="JADNRY010001030">
    <property type="protein sequence ID" value="KAF9022254.1"/>
    <property type="molecule type" value="Genomic_DNA"/>
</dbReference>
<evidence type="ECO:0000313" key="3">
    <source>
        <dbReference type="Proteomes" id="UP000772434"/>
    </source>
</evidence>
<keyword evidence="3" id="KW-1185">Reference proteome</keyword>
<gene>
    <name evidence="2" type="ORF">BDP27DRAFT_1353407</name>
</gene>
<comment type="caution">
    <text evidence="2">The sequence shown here is derived from an EMBL/GenBank/DDBJ whole genome shotgun (WGS) entry which is preliminary data.</text>
</comment>
<accession>A0A9P5P5M9</accession>